<accession>A0A8J8NQ70</accession>
<feature type="transmembrane region" description="Helical" evidence="7">
    <location>
        <begin position="26"/>
        <end position="47"/>
    </location>
</feature>
<feature type="transmembrane region" description="Helical" evidence="7">
    <location>
        <begin position="452"/>
        <end position="474"/>
    </location>
</feature>
<keyword evidence="10" id="KW-1185">Reference proteome</keyword>
<feature type="domain" description="Amino acid transporter transmembrane" evidence="8">
    <location>
        <begin position="2"/>
        <end position="469"/>
    </location>
</feature>
<feature type="transmembrane region" description="Helical" evidence="7">
    <location>
        <begin position="118"/>
        <end position="140"/>
    </location>
</feature>
<feature type="transmembrane region" description="Helical" evidence="7">
    <location>
        <begin position="383"/>
        <end position="400"/>
    </location>
</feature>
<keyword evidence="4 7" id="KW-0472">Membrane</keyword>
<feature type="transmembrane region" description="Helical" evidence="7">
    <location>
        <begin position="202"/>
        <end position="220"/>
    </location>
</feature>
<proteinExistence type="inferred from homology"/>
<keyword evidence="5" id="KW-0325">Glycoprotein</keyword>
<evidence type="ECO:0000256" key="4">
    <source>
        <dbReference type="ARBA" id="ARBA00023136"/>
    </source>
</evidence>
<dbReference type="Pfam" id="PF01490">
    <property type="entry name" value="Aa_trans"/>
    <property type="match status" value="1"/>
</dbReference>
<dbReference type="Proteomes" id="UP000785679">
    <property type="component" value="Unassembled WGS sequence"/>
</dbReference>
<dbReference type="EMBL" id="RRYP01008301">
    <property type="protein sequence ID" value="TNV79867.1"/>
    <property type="molecule type" value="Genomic_DNA"/>
</dbReference>
<protein>
    <recommendedName>
        <fullName evidence="8">Amino acid transporter transmembrane domain-containing protein</fullName>
    </recommendedName>
</protein>
<keyword evidence="3 7" id="KW-1133">Transmembrane helix</keyword>
<comment type="similarity">
    <text evidence="6">Belongs to the TMEM104 family.</text>
</comment>
<dbReference type="AlphaFoldDB" id="A0A8J8NQ70"/>
<dbReference type="GO" id="GO:0016020">
    <property type="term" value="C:membrane"/>
    <property type="evidence" value="ECO:0007669"/>
    <property type="project" value="UniProtKB-SubCell"/>
</dbReference>
<evidence type="ECO:0000256" key="1">
    <source>
        <dbReference type="ARBA" id="ARBA00004141"/>
    </source>
</evidence>
<gene>
    <name evidence="9" type="ORF">FGO68_gene8242</name>
</gene>
<dbReference type="PANTHER" id="PTHR16189:SF0">
    <property type="entry name" value="TRANSMEMBRANE PROTEIN 104"/>
    <property type="match status" value="1"/>
</dbReference>
<keyword evidence="2 7" id="KW-0812">Transmembrane</keyword>
<sequence length="482" mass="54006">MSPLAASVTVVNLVLATGPFSYPYQFAALGPILSLILLFFTAFISYITSTYIVEAISCANAIGSMAGPRESLFPDQVYATPVLQKRLNGKDTDHKQSAFYIREKVELGRMVERFCAQWIKYTIMVILVIYMYGAMCLKYASGAASFVSAVSYMIYKDADKWKNEWPAFDPYYLGIMIFGVLSLAFSFGNIENSKGLQLFTGVFRLVVIVCLYSATSYYLITNGVHATDPFDFKEEISHIANVFGGTVFVFIFHHSISGIVFPIRPQTEIRPMFMWSHIIGATLLAVEGMLAYLAFSGLPNDCSTHIYPCKIEDLFNKNFVNIPIIGPLCNFYPMLNVSSVPVLTITLRNNLMQVLPIKPFLAKRKESRIAQFLLQDDRKIVKGIWSIIISLPVIIIVLFFQKPQVFITYTGGICGSFILFIVPAVLVYHVRIKQLEKTHGPNFNRSPFAHKGFVYLVLIYAVFTLTAVIFGLIFPPKGNGGH</sequence>
<organism evidence="9 10">
    <name type="scientific">Halteria grandinella</name>
    <dbReference type="NCBI Taxonomy" id="5974"/>
    <lineage>
        <taxon>Eukaryota</taxon>
        <taxon>Sar</taxon>
        <taxon>Alveolata</taxon>
        <taxon>Ciliophora</taxon>
        <taxon>Intramacronucleata</taxon>
        <taxon>Spirotrichea</taxon>
        <taxon>Stichotrichia</taxon>
        <taxon>Sporadotrichida</taxon>
        <taxon>Halteriidae</taxon>
        <taxon>Halteria</taxon>
    </lineage>
</organism>
<name>A0A8J8NQ70_HALGN</name>
<evidence type="ECO:0000256" key="7">
    <source>
        <dbReference type="SAM" id="Phobius"/>
    </source>
</evidence>
<feature type="transmembrane region" description="Helical" evidence="7">
    <location>
        <begin position="171"/>
        <end position="190"/>
    </location>
</feature>
<evidence type="ECO:0000313" key="10">
    <source>
        <dbReference type="Proteomes" id="UP000785679"/>
    </source>
</evidence>
<evidence type="ECO:0000256" key="3">
    <source>
        <dbReference type="ARBA" id="ARBA00022989"/>
    </source>
</evidence>
<dbReference type="InterPro" id="IPR013057">
    <property type="entry name" value="AA_transpt_TM"/>
</dbReference>
<evidence type="ECO:0000256" key="2">
    <source>
        <dbReference type="ARBA" id="ARBA00022692"/>
    </source>
</evidence>
<reference evidence="9" key="1">
    <citation type="submission" date="2019-06" db="EMBL/GenBank/DDBJ databases">
        <authorList>
            <person name="Zheng W."/>
        </authorList>
    </citation>
    <scope>NUCLEOTIDE SEQUENCE</scope>
    <source>
        <strain evidence="9">QDHG01</strain>
    </source>
</reference>
<feature type="transmembrane region" description="Helical" evidence="7">
    <location>
        <begin position="273"/>
        <end position="295"/>
    </location>
</feature>
<evidence type="ECO:0000313" key="9">
    <source>
        <dbReference type="EMBL" id="TNV79867.1"/>
    </source>
</evidence>
<comment type="caution">
    <text evidence="9">The sequence shown here is derived from an EMBL/GenBank/DDBJ whole genome shotgun (WGS) entry which is preliminary data.</text>
</comment>
<evidence type="ECO:0000256" key="5">
    <source>
        <dbReference type="ARBA" id="ARBA00023180"/>
    </source>
</evidence>
<feature type="transmembrane region" description="Helical" evidence="7">
    <location>
        <begin position="406"/>
        <end position="431"/>
    </location>
</feature>
<evidence type="ECO:0000259" key="8">
    <source>
        <dbReference type="Pfam" id="PF01490"/>
    </source>
</evidence>
<dbReference type="PANTHER" id="PTHR16189">
    <property type="entry name" value="TRANSMEMBRANE PROTEIN 104-RELATED"/>
    <property type="match status" value="1"/>
</dbReference>
<feature type="transmembrane region" description="Helical" evidence="7">
    <location>
        <begin position="240"/>
        <end position="261"/>
    </location>
</feature>
<evidence type="ECO:0000256" key="6">
    <source>
        <dbReference type="ARBA" id="ARBA00038166"/>
    </source>
</evidence>
<dbReference type="OrthoDB" id="294541at2759"/>
<comment type="subcellular location">
    <subcellularLocation>
        <location evidence="1">Membrane</location>
        <topology evidence="1">Multi-pass membrane protein</topology>
    </subcellularLocation>
</comment>